<dbReference type="AlphaFoldDB" id="A0A9D2HVY7"/>
<gene>
    <name evidence="1" type="ORF">H9950_02785</name>
</gene>
<keyword evidence="1" id="KW-0489">Methyltransferase</keyword>
<evidence type="ECO:0000313" key="1">
    <source>
        <dbReference type="EMBL" id="HJA85123.1"/>
    </source>
</evidence>
<dbReference type="GO" id="GO:0008168">
    <property type="term" value="F:methyltransferase activity"/>
    <property type="evidence" value="ECO:0007669"/>
    <property type="project" value="UniProtKB-KW"/>
</dbReference>
<dbReference type="Gene3D" id="3.40.50.150">
    <property type="entry name" value="Vaccinia Virus protein VP39"/>
    <property type="match status" value="1"/>
</dbReference>
<dbReference type="SUPFAM" id="SSF53335">
    <property type="entry name" value="S-adenosyl-L-methionine-dependent methyltransferases"/>
    <property type="match status" value="1"/>
</dbReference>
<sequence>MEHPTSDFSAHRRIKSKERVSAYGEVFTADREVNAMLDLVKEETERIDSRFLEPACGNGNFLARILQRKLAVVQRRYVAVRADYELYAFLTVSSLYGIELLQDNVDECRTRLFHILRDAYLAHFPQADNKDDYLQSIRYVFHRNILWGDALTLRTSDGREAITFSEWTAVNGSGLIKRRDFELDMLLRNQPMQGPNLFSDLGDEAFIPTPKAEYPLTHYLKIYTQDAAQL</sequence>
<dbReference type="InterPro" id="IPR029063">
    <property type="entry name" value="SAM-dependent_MTases_sf"/>
</dbReference>
<protein>
    <submittedName>
        <fullName evidence="1">SAM-dependent DNA methyltransferase</fullName>
    </submittedName>
</protein>
<proteinExistence type="predicted"/>
<dbReference type="GO" id="GO:0032259">
    <property type="term" value="P:methylation"/>
    <property type="evidence" value="ECO:0007669"/>
    <property type="project" value="UniProtKB-KW"/>
</dbReference>
<reference evidence="1" key="2">
    <citation type="submission" date="2021-04" db="EMBL/GenBank/DDBJ databases">
        <authorList>
            <person name="Gilroy R."/>
        </authorList>
    </citation>
    <scope>NUCLEOTIDE SEQUENCE</scope>
    <source>
        <strain evidence="1">ChiHjej12B11-9795</strain>
    </source>
</reference>
<accession>A0A9D2HVY7</accession>
<dbReference type="EMBL" id="DWZI01000014">
    <property type="protein sequence ID" value="HJA85123.1"/>
    <property type="molecule type" value="Genomic_DNA"/>
</dbReference>
<keyword evidence="1" id="KW-0808">Transferase</keyword>
<name>A0A9D2HVY7_9BACE</name>
<dbReference type="Proteomes" id="UP000823862">
    <property type="component" value="Unassembled WGS sequence"/>
</dbReference>
<organism evidence="1 2">
    <name type="scientific">Candidatus Bacteroides avicola</name>
    <dbReference type="NCBI Taxonomy" id="2838468"/>
    <lineage>
        <taxon>Bacteria</taxon>
        <taxon>Pseudomonadati</taxon>
        <taxon>Bacteroidota</taxon>
        <taxon>Bacteroidia</taxon>
        <taxon>Bacteroidales</taxon>
        <taxon>Bacteroidaceae</taxon>
        <taxon>Bacteroides</taxon>
    </lineage>
</organism>
<evidence type="ECO:0000313" key="2">
    <source>
        <dbReference type="Proteomes" id="UP000823862"/>
    </source>
</evidence>
<comment type="caution">
    <text evidence="1">The sequence shown here is derived from an EMBL/GenBank/DDBJ whole genome shotgun (WGS) entry which is preliminary data.</text>
</comment>
<reference evidence="1" key="1">
    <citation type="journal article" date="2021" name="PeerJ">
        <title>Extensive microbial diversity within the chicken gut microbiome revealed by metagenomics and culture.</title>
        <authorList>
            <person name="Gilroy R."/>
            <person name="Ravi A."/>
            <person name="Getino M."/>
            <person name="Pursley I."/>
            <person name="Horton D.L."/>
            <person name="Alikhan N.F."/>
            <person name="Baker D."/>
            <person name="Gharbi K."/>
            <person name="Hall N."/>
            <person name="Watson M."/>
            <person name="Adriaenssens E.M."/>
            <person name="Foster-Nyarko E."/>
            <person name="Jarju S."/>
            <person name="Secka A."/>
            <person name="Antonio M."/>
            <person name="Oren A."/>
            <person name="Chaudhuri R.R."/>
            <person name="La Ragione R."/>
            <person name="Hildebrand F."/>
            <person name="Pallen M.J."/>
        </authorList>
    </citation>
    <scope>NUCLEOTIDE SEQUENCE</scope>
    <source>
        <strain evidence="1">ChiHjej12B11-9795</strain>
    </source>
</reference>
<dbReference type="PRINTS" id="PR00507">
    <property type="entry name" value="N12N6MTFRASE"/>
</dbReference>